<dbReference type="InterPro" id="IPR029047">
    <property type="entry name" value="HSP70_peptide-bd_sf"/>
</dbReference>
<dbReference type="AlphaFoldDB" id="A0A3B4BVC9"/>
<protein>
    <recommendedName>
        <fullName evidence="9">Heat shock 70 kDa protein 14</fullName>
    </recommendedName>
</protein>
<comment type="similarity">
    <text evidence="2">Belongs to the heat shock protein 70 family.</text>
</comment>
<evidence type="ECO:0000256" key="3">
    <source>
        <dbReference type="ARBA" id="ARBA00022490"/>
    </source>
</evidence>
<dbReference type="Pfam" id="PF00012">
    <property type="entry name" value="HSP70"/>
    <property type="match status" value="2"/>
</dbReference>
<evidence type="ECO:0000256" key="5">
    <source>
        <dbReference type="ARBA" id="ARBA00022840"/>
    </source>
</evidence>
<dbReference type="Ensembl" id="ENSPNAT00000008410.2">
    <property type="protein sequence ID" value="ENSPNAP00000003607.2"/>
    <property type="gene ID" value="ENSPNAG00000010084.2"/>
</dbReference>
<evidence type="ECO:0000313" key="7">
    <source>
        <dbReference type="Ensembl" id="ENSPNAP00000003607.2"/>
    </source>
</evidence>
<dbReference type="PRINTS" id="PR00301">
    <property type="entry name" value="HEATSHOCK70"/>
</dbReference>
<dbReference type="GO" id="GO:0005524">
    <property type="term" value="F:ATP binding"/>
    <property type="evidence" value="ECO:0007669"/>
    <property type="project" value="UniProtKB-KW"/>
</dbReference>
<reference evidence="7 8" key="1">
    <citation type="submission" date="2020-10" db="EMBL/GenBank/DDBJ databases">
        <title>Pygocentrus nattereri (red-bellied piranha) genome, fPygNat1, primary haplotype.</title>
        <authorList>
            <person name="Myers G."/>
            <person name="Meyer A."/>
            <person name="Karagic N."/>
            <person name="Pippel M."/>
            <person name="Winkler S."/>
            <person name="Tracey A."/>
            <person name="Wood J."/>
            <person name="Formenti G."/>
            <person name="Howe K."/>
            <person name="Fedrigo O."/>
            <person name="Jarvis E.D."/>
        </authorList>
    </citation>
    <scope>NUCLEOTIDE SEQUENCE [LARGE SCALE GENOMIC DNA]</scope>
</reference>
<dbReference type="PANTHER" id="PTHR19375">
    <property type="entry name" value="HEAT SHOCK PROTEIN 70KDA"/>
    <property type="match status" value="1"/>
</dbReference>
<keyword evidence="6" id="KW-0143">Chaperone</keyword>
<dbReference type="CDD" id="cd10238">
    <property type="entry name" value="ASKHA_NBD_HSP70_HSPA14"/>
    <property type="match status" value="1"/>
</dbReference>
<keyword evidence="4" id="KW-0547">Nucleotide-binding</keyword>
<reference evidence="7" key="3">
    <citation type="submission" date="2025-09" db="UniProtKB">
        <authorList>
            <consortium name="Ensembl"/>
        </authorList>
    </citation>
    <scope>IDENTIFICATION</scope>
</reference>
<evidence type="ECO:0000256" key="6">
    <source>
        <dbReference type="ARBA" id="ARBA00023186"/>
    </source>
</evidence>
<evidence type="ECO:0000256" key="1">
    <source>
        <dbReference type="ARBA" id="ARBA00004514"/>
    </source>
</evidence>
<dbReference type="InterPro" id="IPR043129">
    <property type="entry name" value="ATPase_NBD"/>
</dbReference>
<evidence type="ECO:0000313" key="8">
    <source>
        <dbReference type="Proteomes" id="UP001501920"/>
    </source>
</evidence>
<dbReference type="SUPFAM" id="SSF53067">
    <property type="entry name" value="Actin-like ATPase domain"/>
    <property type="match status" value="2"/>
</dbReference>
<dbReference type="FunFam" id="2.60.34.10:FF:000013">
    <property type="entry name" value="Heat shock 70 kDa protein 14"/>
    <property type="match status" value="1"/>
</dbReference>
<evidence type="ECO:0000256" key="2">
    <source>
        <dbReference type="ARBA" id="ARBA00007381"/>
    </source>
</evidence>
<dbReference type="SUPFAM" id="SSF100920">
    <property type="entry name" value="Heat shock protein 70kD (HSP70), peptide-binding domain"/>
    <property type="match status" value="1"/>
</dbReference>
<keyword evidence="8" id="KW-1185">Reference proteome</keyword>
<reference evidence="7" key="2">
    <citation type="submission" date="2025-08" db="UniProtKB">
        <authorList>
            <consortium name="Ensembl"/>
        </authorList>
    </citation>
    <scope>IDENTIFICATION</scope>
</reference>
<dbReference type="Proteomes" id="UP001501920">
    <property type="component" value="Chromosome 1"/>
</dbReference>
<comment type="subcellular location">
    <subcellularLocation>
        <location evidence="1">Cytoplasm</location>
        <location evidence="1">Cytosol</location>
    </subcellularLocation>
</comment>
<evidence type="ECO:0008006" key="9">
    <source>
        <dbReference type="Google" id="ProtNLM"/>
    </source>
</evidence>
<evidence type="ECO:0000256" key="4">
    <source>
        <dbReference type="ARBA" id="ARBA00022741"/>
    </source>
</evidence>
<proteinExistence type="inferred from homology"/>
<dbReference type="GO" id="GO:0005829">
    <property type="term" value="C:cytosol"/>
    <property type="evidence" value="ECO:0007669"/>
    <property type="project" value="UniProtKB-SubCell"/>
</dbReference>
<gene>
    <name evidence="7" type="primary">HSPA14</name>
</gene>
<dbReference type="Gene3D" id="3.90.640.10">
    <property type="entry name" value="Actin, Chain A, domain 4"/>
    <property type="match status" value="1"/>
</dbReference>
<dbReference type="FunFam" id="3.90.640.10:FF:000010">
    <property type="entry name" value="heat shock 70 kDa protein 14"/>
    <property type="match status" value="1"/>
</dbReference>
<keyword evidence="5" id="KW-0067">ATP-binding</keyword>
<organism evidence="7 8">
    <name type="scientific">Pygocentrus nattereri</name>
    <name type="common">Red-bellied piranha</name>
    <dbReference type="NCBI Taxonomy" id="42514"/>
    <lineage>
        <taxon>Eukaryota</taxon>
        <taxon>Metazoa</taxon>
        <taxon>Chordata</taxon>
        <taxon>Craniata</taxon>
        <taxon>Vertebrata</taxon>
        <taxon>Euteleostomi</taxon>
        <taxon>Actinopterygii</taxon>
        <taxon>Neopterygii</taxon>
        <taxon>Teleostei</taxon>
        <taxon>Ostariophysi</taxon>
        <taxon>Characiformes</taxon>
        <taxon>Characoidei</taxon>
        <taxon>Pygocentrus</taxon>
    </lineage>
</organism>
<dbReference type="FunFam" id="3.30.420.40:FF:000433">
    <property type="entry name" value="Heat shock protein family A (Hsp70) member 14"/>
    <property type="match status" value="1"/>
</dbReference>
<sequence length="435" mass="46949">MLGLFSQDGRADVVANDAGDRVTPAVVAYRDTEQIVGIAAKQGRIRNAANTVVKVKQILGRRYDDPEAQTHIEESKCTVGDLPMYELDTGETTKYVSPGEVAKLIFHKMKETAQSALGSDVKDAVITVPFEFGEMQKNALRNAAEGAGFNVLRLIHEPSAALLAYGIGQESPSGKRLYKHDVSSNPRAMMKLMNSADVAKHTLSTLSSANCFVDSLYDGMDFECNVSRARFELICSNLFNKSIQPIKNLLQQVKLSTSDVNKVVLSGGSARIPKLQQMIRDLFPDVELLCSIPPDEVIPVGAAMQAGILVGKESLVLGEDSITVDCCASDILVKEVDESGADIFTVLFPSGTPLPARRQHTLQGPGSLASVCLELFQAQKPLAQIVLRDLEPKEEMHDILTVLTMKRDGSLHVTCTEQCSGRSEAVTIATAAAAS</sequence>
<name>A0A3B4BVC9_PYGNA</name>
<dbReference type="InterPro" id="IPR042049">
    <property type="entry name" value="HSPA14_NBD"/>
</dbReference>
<accession>A0A3B4BVC9</accession>
<dbReference type="InterPro" id="IPR013126">
    <property type="entry name" value="Hsp_70_fam"/>
</dbReference>
<keyword evidence="3" id="KW-0963">Cytoplasm</keyword>
<dbReference type="Gene3D" id="2.60.34.10">
    <property type="entry name" value="Substrate Binding Domain Of DNAk, Chain A, domain 1"/>
    <property type="match status" value="1"/>
</dbReference>
<dbReference type="GO" id="GO:0140662">
    <property type="term" value="F:ATP-dependent protein folding chaperone"/>
    <property type="evidence" value="ECO:0007669"/>
    <property type="project" value="InterPro"/>
</dbReference>
<dbReference type="GeneTree" id="ENSGT00940000156380"/>
<dbReference type="Gene3D" id="3.30.30.30">
    <property type="match status" value="1"/>
</dbReference>
<dbReference type="Gene3D" id="3.30.420.40">
    <property type="match status" value="3"/>
</dbReference>